<gene>
    <name evidence="2" type="ORF">CAMSH0001_0561</name>
</gene>
<organism evidence="2 3">
    <name type="scientific">Campylobacter showae RM3277</name>
    <dbReference type="NCBI Taxonomy" id="553219"/>
    <lineage>
        <taxon>Bacteria</taxon>
        <taxon>Pseudomonadati</taxon>
        <taxon>Campylobacterota</taxon>
        <taxon>Epsilonproteobacteria</taxon>
        <taxon>Campylobacterales</taxon>
        <taxon>Campylobacteraceae</taxon>
        <taxon>Campylobacter</taxon>
    </lineage>
</organism>
<dbReference type="eggNOG" id="ENOG50318BT">
    <property type="taxonomic scope" value="Bacteria"/>
</dbReference>
<proteinExistence type="predicted"/>
<feature type="transmembrane region" description="Helical" evidence="1">
    <location>
        <begin position="65"/>
        <end position="86"/>
    </location>
</feature>
<dbReference type="AlphaFoldDB" id="C6RGA8"/>
<evidence type="ECO:0000256" key="1">
    <source>
        <dbReference type="SAM" id="Phobius"/>
    </source>
</evidence>
<evidence type="ECO:0000313" key="3">
    <source>
        <dbReference type="Proteomes" id="UP000003107"/>
    </source>
</evidence>
<dbReference type="EMBL" id="ACVQ01000019">
    <property type="protein sequence ID" value="EET79458.1"/>
    <property type="molecule type" value="Genomic_DNA"/>
</dbReference>
<sequence>MGLNLRIIRKMKNNALKNLILENIFVISKQPVLFRDLLEANCLFNEGMLIDPAKLNFKFRYARTYLVYGLLCFVVFFILLILTHHIFTKLDFHLSIVSAVLGTSAVFIGFDMFKIWARKAVSKELIKKAWSVHFPYFSYEKYSTKVEMIYNEAVKNEIPRKDLEQYVLERLVAQSEAGI</sequence>
<name>C6RGA8_9BACT</name>
<keyword evidence="1" id="KW-0472">Membrane</keyword>
<keyword evidence="1" id="KW-1133">Transmembrane helix</keyword>
<dbReference type="Proteomes" id="UP000003107">
    <property type="component" value="Unassembled WGS sequence"/>
</dbReference>
<reference evidence="2 3" key="1">
    <citation type="submission" date="2009-07" db="EMBL/GenBank/DDBJ databases">
        <authorList>
            <person name="Madupu R."/>
            <person name="Sebastian Y."/>
            <person name="Durkin A.S."/>
            <person name="Torralba M."/>
            <person name="Methe B."/>
            <person name="Sutton G.G."/>
            <person name="Strausberg R.L."/>
            <person name="Nelson K.E."/>
        </authorList>
    </citation>
    <scope>NUCLEOTIDE SEQUENCE [LARGE SCALE GENOMIC DNA]</scope>
    <source>
        <strain evidence="2 3">RM3277</strain>
    </source>
</reference>
<protein>
    <submittedName>
        <fullName evidence="2">Uncharacterized protein</fullName>
    </submittedName>
</protein>
<evidence type="ECO:0000313" key="2">
    <source>
        <dbReference type="EMBL" id="EET79458.1"/>
    </source>
</evidence>
<comment type="caution">
    <text evidence="2">The sequence shown here is derived from an EMBL/GenBank/DDBJ whole genome shotgun (WGS) entry which is preliminary data.</text>
</comment>
<accession>C6RGA8</accession>
<keyword evidence="3" id="KW-1185">Reference proteome</keyword>
<feature type="transmembrane region" description="Helical" evidence="1">
    <location>
        <begin position="92"/>
        <end position="113"/>
    </location>
</feature>
<keyword evidence="1" id="KW-0812">Transmembrane</keyword>